<dbReference type="EMBL" id="FNGP01000001">
    <property type="protein sequence ID" value="SDL19609.1"/>
    <property type="molecule type" value="Genomic_DNA"/>
</dbReference>
<dbReference type="STRING" id="686624.SAMN04488242_0694"/>
<organism evidence="1 2">
    <name type="scientific">Tessaracoccus oleiagri</name>
    <dbReference type="NCBI Taxonomy" id="686624"/>
    <lineage>
        <taxon>Bacteria</taxon>
        <taxon>Bacillati</taxon>
        <taxon>Actinomycetota</taxon>
        <taxon>Actinomycetes</taxon>
        <taxon>Propionibacteriales</taxon>
        <taxon>Propionibacteriaceae</taxon>
        <taxon>Tessaracoccus</taxon>
    </lineage>
</organism>
<name>A0A1G9I324_9ACTN</name>
<evidence type="ECO:0000313" key="2">
    <source>
        <dbReference type="Proteomes" id="UP000199475"/>
    </source>
</evidence>
<keyword evidence="2" id="KW-1185">Reference proteome</keyword>
<gene>
    <name evidence="1" type="ORF">SAMN04488242_0694</name>
</gene>
<accession>A0A1G9I324</accession>
<dbReference type="Proteomes" id="UP000199475">
    <property type="component" value="Unassembled WGS sequence"/>
</dbReference>
<protein>
    <submittedName>
        <fullName evidence="1">Uncharacterized protein</fullName>
    </submittedName>
</protein>
<proteinExistence type="predicted"/>
<sequence>MLNPVDPSLMFTIHDERLATAEERHLDRRERRDRLEHLARSRAERTCATGQCPPVAAAA</sequence>
<evidence type="ECO:0000313" key="1">
    <source>
        <dbReference type="EMBL" id="SDL19609.1"/>
    </source>
</evidence>
<reference evidence="1 2" key="1">
    <citation type="submission" date="2016-10" db="EMBL/GenBank/DDBJ databases">
        <authorList>
            <person name="de Groot N.N."/>
        </authorList>
    </citation>
    <scope>NUCLEOTIDE SEQUENCE [LARGE SCALE GENOMIC DNA]</scope>
    <source>
        <strain evidence="1 2">CGMCC 1.9159</strain>
    </source>
</reference>
<dbReference type="RefSeq" id="WP_093248927.1">
    <property type="nucleotide sequence ID" value="NZ_FNGP01000001.1"/>
</dbReference>
<dbReference type="AlphaFoldDB" id="A0A1G9I324"/>